<dbReference type="PANTHER" id="PTHR24166:SF48">
    <property type="entry name" value="PROTEIN VAPYRIN"/>
    <property type="match status" value="1"/>
</dbReference>
<comment type="caution">
    <text evidence="4">The sequence shown here is derived from an EMBL/GenBank/DDBJ whole genome shotgun (WGS) entry which is preliminary data.</text>
</comment>
<dbReference type="Gene3D" id="1.25.40.20">
    <property type="entry name" value="Ankyrin repeat-containing domain"/>
    <property type="match status" value="2"/>
</dbReference>
<dbReference type="SUPFAM" id="SSF48403">
    <property type="entry name" value="Ankyrin repeat"/>
    <property type="match status" value="1"/>
</dbReference>
<gene>
    <name evidence="4" type="ORF">HBR001_LOCUS9155</name>
</gene>
<dbReference type="InterPro" id="IPR036770">
    <property type="entry name" value="Ankyrin_rpt-contain_sf"/>
</dbReference>
<feature type="region of interest" description="Disordered" evidence="3">
    <location>
        <begin position="431"/>
        <end position="473"/>
    </location>
</feature>
<evidence type="ECO:0000313" key="4">
    <source>
        <dbReference type="EMBL" id="CAI5742782.1"/>
    </source>
</evidence>
<reference evidence="4" key="1">
    <citation type="submission" date="2022-12" db="EMBL/GenBank/DDBJ databases">
        <authorList>
            <person name="Webb A."/>
        </authorList>
    </citation>
    <scope>NUCLEOTIDE SEQUENCE</scope>
    <source>
        <strain evidence="4">Hp1</strain>
    </source>
</reference>
<evidence type="ECO:0000256" key="1">
    <source>
        <dbReference type="ARBA" id="ARBA00022737"/>
    </source>
</evidence>
<protein>
    <submittedName>
        <fullName evidence="4">Uncharacterized protein</fullName>
    </submittedName>
</protein>
<dbReference type="InterPro" id="IPR050889">
    <property type="entry name" value="Dendritic_Spine_Reg/Scaffold"/>
</dbReference>
<dbReference type="PANTHER" id="PTHR24166">
    <property type="entry name" value="ROLLING PEBBLES, ISOFORM B"/>
    <property type="match status" value="1"/>
</dbReference>
<dbReference type="SMART" id="SM00248">
    <property type="entry name" value="ANK"/>
    <property type="match status" value="3"/>
</dbReference>
<keyword evidence="1" id="KW-0677">Repeat</keyword>
<keyword evidence="5" id="KW-1185">Reference proteome</keyword>
<sequence length="500" mass="55815">MSKVSTFVRKLFRKDDRDDRGVHLRLRRAVAAGKARQVAVLLEKGACPIWMDDDAHSRRRFRRRHSDPCQLNALLLACRLGDVEVLSLLLDAFFAEPQVLAHFSRAMYCLVIRYGHWNAFQRLQQRRVPMTSVSSASSIDSIDSRASDASSRLLSAAAMEHSSSKLPMPVFVAAEHGRHHILSFLLDRCPQDWAHYSFEGYSLLTVATINGHYECVRVLLDRQVASGKTINAAVAAARRHRQAHILVLLTSRLPEFTSDSEPAYKRRENLPLNNSHNNHNNHKNNNNNVSDLMGYRLKSSCYASSLLRGRASIAETVASDFDDDGRRSSLLSVSSPVNYNQSLDHVEEMRIRAEMAREQQQIGMKWFFDGRGPAAGVPRRVDPHGLSAGSIRVLTSAREGAPSSNDSSSSCQEDVSWYAVKSSDKSLQQLDDLLTSEEEEEEEEEEGGGGREAHMPVTTAQSSGVQRSERSRKVISIRSSGLQNRLLTAIEENFAGETEA</sequence>
<dbReference type="Pfam" id="PF12796">
    <property type="entry name" value="Ank_2"/>
    <property type="match status" value="1"/>
</dbReference>
<dbReference type="Proteomes" id="UP001162031">
    <property type="component" value="Unassembled WGS sequence"/>
</dbReference>
<evidence type="ECO:0000256" key="2">
    <source>
        <dbReference type="ARBA" id="ARBA00023043"/>
    </source>
</evidence>
<dbReference type="AlphaFoldDB" id="A0AAV0V251"/>
<dbReference type="EMBL" id="CANTFL010001476">
    <property type="protein sequence ID" value="CAI5742782.1"/>
    <property type="molecule type" value="Genomic_DNA"/>
</dbReference>
<accession>A0AAV0V251</accession>
<feature type="compositionally biased region" description="Acidic residues" evidence="3">
    <location>
        <begin position="434"/>
        <end position="447"/>
    </location>
</feature>
<proteinExistence type="predicted"/>
<dbReference type="InterPro" id="IPR002110">
    <property type="entry name" value="Ankyrin_rpt"/>
</dbReference>
<keyword evidence="2" id="KW-0040">ANK repeat</keyword>
<evidence type="ECO:0000256" key="3">
    <source>
        <dbReference type="SAM" id="MobiDB-lite"/>
    </source>
</evidence>
<name>A0AAV0V251_HYABA</name>
<evidence type="ECO:0000313" key="5">
    <source>
        <dbReference type="Proteomes" id="UP001162031"/>
    </source>
</evidence>
<organism evidence="4 5">
    <name type="scientific">Hyaloperonospora brassicae</name>
    <name type="common">Brassica downy mildew</name>
    <name type="synonym">Peronospora brassicae</name>
    <dbReference type="NCBI Taxonomy" id="162125"/>
    <lineage>
        <taxon>Eukaryota</taxon>
        <taxon>Sar</taxon>
        <taxon>Stramenopiles</taxon>
        <taxon>Oomycota</taxon>
        <taxon>Peronosporomycetes</taxon>
        <taxon>Peronosporales</taxon>
        <taxon>Peronosporaceae</taxon>
        <taxon>Hyaloperonospora</taxon>
    </lineage>
</organism>